<feature type="transmembrane region" description="Helical" evidence="1">
    <location>
        <begin position="84"/>
        <end position="101"/>
    </location>
</feature>
<dbReference type="AlphaFoldDB" id="A0A4Y2A2Z3"/>
<accession>A0A4Y2A2Z3</accession>
<dbReference type="EMBL" id="BGPR01079336">
    <property type="protein sequence ID" value="GBL74083.1"/>
    <property type="molecule type" value="Genomic_DNA"/>
</dbReference>
<evidence type="ECO:0000256" key="1">
    <source>
        <dbReference type="SAM" id="Phobius"/>
    </source>
</evidence>
<reference evidence="2 3" key="1">
    <citation type="journal article" date="2019" name="Sci. Rep.">
        <title>Orb-weaving spider Araneus ventricosus genome elucidates the spidroin gene catalogue.</title>
        <authorList>
            <person name="Kono N."/>
            <person name="Nakamura H."/>
            <person name="Ohtoshi R."/>
            <person name="Moran D.A.P."/>
            <person name="Shinohara A."/>
            <person name="Yoshida Y."/>
            <person name="Fujiwara M."/>
            <person name="Mori M."/>
            <person name="Tomita M."/>
            <person name="Arakawa K."/>
        </authorList>
    </citation>
    <scope>NUCLEOTIDE SEQUENCE [LARGE SCALE GENOMIC DNA]</scope>
</reference>
<dbReference type="Proteomes" id="UP000499080">
    <property type="component" value="Unassembled WGS sequence"/>
</dbReference>
<keyword evidence="1" id="KW-0812">Transmembrane</keyword>
<evidence type="ECO:0000313" key="2">
    <source>
        <dbReference type="EMBL" id="GBL74083.1"/>
    </source>
</evidence>
<gene>
    <name evidence="2" type="ORF">AVEN_45393_1</name>
</gene>
<sequence>MNEPFRYIKSAQLALIYERIYKLLAVPYFWSIANRFACGEVGESLHFATSCPLTVSSHMTKPSDHLTEHWWKSCLSNKYSRSKIIQLVLPIMLLIVIPTTLTDNEGLFKLDRGIESNFSDSDSDIEVAIPQ</sequence>
<keyword evidence="3" id="KW-1185">Reference proteome</keyword>
<evidence type="ECO:0000313" key="3">
    <source>
        <dbReference type="Proteomes" id="UP000499080"/>
    </source>
</evidence>
<dbReference type="OrthoDB" id="6473612at2759"/>
<keyword evidence="1" id="KW-1133">Transmembrane helix</keyword>
<protein>
    <submittedName>
        <fullName evidence="2">Uncharacterized protein</fullName>
    </submittedName>
</protein>
<keyword evidence="1" id="KW-0472">Membrane</keyword>
<name>A0A4Y2A2Z3_ARAVE</name>
<comment type="caution">
    <text evidence="2">The sequence shown here is derived from an EMBL/GenBank/DDBJ whole genome shotgun (WGS) entry which is preliminary data.</text>
</comment>
<organism evidence="2 3">
    <name type="scientific">Araneus ventricosus</name>
    <name type="common">Orbweaver spider</name>
    <name type="synonym">Epeira ventricosa</name>
    <dbReference type="NCBI Taxonomy" id="182803"/>
    <lineage>
        <taxon>Eukaryota</taxon>
        <taxon>Metazoa</taxon>
        <taxon>Ecdysozoa</taxon>
        <taxon>Arthropoda</taxon>
        <taxon>Chelicerata</taxon>
        <taxon>Arachnida</taxon>
        <taxon>Araneae</taxon>
        <taxon>Araneomorphae</taxon>
        <taxon>Entelegynae</taxon>
        <taxon>Araneoidea</taxon>
        <taxon>Araneidae</taxon>
        <taxon>Araneus</taxon>
    </lineage>
</organism>
<proteinExistence type="predicted"/>